<reference evidence="2" key="1">
    <citation type="journal article" date="2014" name="Int. J. Syst. Evol. Microbiol.">
        <title>Complete genome sequence of Corynebacterium casei LMG S-19264T (=DSM 44701T), isolated from a smear-ripened cheese.</title>
        <authorList>
            <consortium name="US DOE Joint Genome Institute (JGI-PGF)"/>
            <person name="Walter F."/>
            <person name="Albersmeier A."/>
            <person name="Kalinowski J."/>
            <person name="Ruckert C."/>
        </authorList>
    </citation>
    <scope>NUCLEOTIDE SEQUENCE</scope>
    <source>
        <strain evidence="2">JCM 3313</strain>
    </source>
</reference>
<gene>
    <name evidence="2" type="ORF">GCM10010185_51670</name>
</gene>
<dbReference type="AlphaFoldDB" id="A0A918EFD6"/>
<evidence type="ECO:0000313" key="3">
    <source>
        <dbReference type="Proteomes" id="UP000639606"/>
    </source>
</evidence>
<evidence type="ECO:0008006" key="4">
    <source>
        <dbReference type="Google" id="ProtNLM"/>
    </source>
</evidence>
<accession>A0A918EFD6</accession>
<feature type="chain" id="PRO_5037757789" description="Lipoprotein" evidence="1">
    <location>
        <begin position="24"/>
        <end position="121"/>
    </location>
</feature>
<keyword evidence="1" id="KW-0732">Signal</keyword>
<reference evidence="2" key="2">
    <citation type="submission" date="2020-09" db="EMBL/GenBank/DDBJ databases">
        <authorList>
            <person name="Sun Q."/>
            <person name="Ohkuma M."/>
        </authorList>
    </citation>
    <scope>NUCLEOTIDE SEQUENCE</scope>
    <source>
        <strain evidence="2">JCM 3313</strain>
    </source>
</reference>
<dbReference type="PROSITE" id="PS51257">
    <property type="entry name" value="PROKAR_LIPOPROTEIN"/>
    <property type="match status" value="1"/>
</dbReference>
<protein>
    <recommendedName>
        <fullName evidence="4">Lipoprotein</fullName>
    </recommendedName>
</protein>
<evidence type="ECO:0000256" key="1">
    <source>
        <dbReference type="SAM" id="SignalP"/>
    </source>
</evidence>
<name>A0A918EFD6_9PSEU</name>
<proteinExistence type="predicted"/>
<comment type="caution">
    <text evidence="2">The sequence shown here is derived from an EMBL/GenBank/DDBJ whole genome shotgun (WGS) entry which is preliminary data.</text>
</comment>
<dbReference type="RefSeq" id="WP_189225899.1">
    <property type="nucleotide sequence ID" value="NZ_BMRG01000012.1"/>
</dbReference>
<sequence>MVRSACLSALLAVSLAVGGCASASRDLAQRAAEEFEAAVASGRPERVCELLTERAREGVDCSSLELPRGEVREVVVWGDAARVRTDDDTLFLRELSSGWRVSGAGCHAVHDRPYECEVGGP</sequence>
<keyword evidence="3" id="KW-1185">Reference proteome</keyword>
<dbReference type="EMBL" id="BMRG01000012">
    <property type="protein sequence ID" value="GGP71978.1"/>
    <property type="molecule type" value="Genomic_DNA"/>
</dbReference>
<feature type="signal peptide" evidence="1">
    <location>
        <begin position="1"/>
        <end position="23"/>
    </location>
</feature>
<dbReference type="Proteomes" id="UP000639606">
    <property type="component" value="Unassembled WGS sequence"/>
</dbReference>
<evidence type="ECO:0000313" key="2">
    <source>
        <dbReference type="EMBL" id="GGP71978.1"/>
    </source>
</evidence>
<organism evidence="2 3">
    <name type="scientific">Saccharothrix coeruleofusca</name>
    <dbReference type="NCBI Taxonomy" id="33919"/>
    <lineage>
        <taxon>Bacteria</taxon>
        <taxon>Bacillati</taxon>
        <taxon>Actinomycetota</taxon>
        <taxon>Actinomycetes</taxon>
        <taxon>Pseudonocardiales</taxon>
        <taxon>Pseudonocardiaceae</taxon>
        <taxon>Saccharothrix</taxon>
    </lineage>
</organism>